<dbReference type="OrthoDB" id="185373at2759"/>
<accession>A0A1L0DEP8</accession>
<gene>
    <name evidence="1" type="ORF">SAMEA4029010_CIC11G00000003838</name>
</gene>
<name>A0A1L0DEP8_9ASCO</name>
<evidence type="ECO:0000313" key="2">
    <source>
        <dbReference type="Proteomes" id="UP000182334"/>
    </source>
</evidence>
<protein>
    <submittedName>
        <fullName evidence="1">CIC11C00000003838</fullName>
    </submittedName>
</protein>
<dbReference type="AlphaFoldDB" id="A0A1L0DEP8"/>
<dbReference type="EMBL" id="LT635759">
    <property type="protein sequence ID" value="SGZ54384.1"/>
    <property type="molecule type" value="Genomic_DNA"/>
</dbReference>
<keyword evidence="2" id="KW-1185">Reference proteome</keyword>
<sequence length="1275" mass="145968">MHFNFIRGPKAERVRFFQSSIPYLNSNAVALRKSGNARKWSQEEPHPSNHRILTLANGHYGIYFTIFNHELRREERSGMVENTNPLIVLVVPSSPLPLFMPDFFISRANQDIHNDITELKSVSQYLLSTTSLLNPRRYLGQFLMSRRGFRTSARILDRDNSKQPPEPQHLPVDEVEEPNAAEHILKVEELPETAQEPVEEPFESSFKRSQENKIVSVFAAHTSSDDLNIIYPLYQSLKRNGIALSSIYEYNIVLKSIAMRSLDSEHTLETTESRLTCLLTVYQDILAACSQNPECKPNYETFNIVLDGIFDGAVRSIRSDSNISIANDYYQTAMRKSEEFCQVGIKLFMSVKDQNELDLKSILPNLIATLNMHPNLLYKKLISDLIEICKICTADGSYYVGLFQLSKYLKCLNVLESNAKVYEYITSIFEQYKAQAQIEPCLVQVEYDVYSALIQSLVYNGNLSMATKFLDDILVDFKESMSSISDKLLKNHKLNVSELISTYLQALMASGKREDLNKSYNMLQKFLEVPYIPELSVQFYNDIINRFINEYTLSEINRSQGVDVASSQRILYTKIWELYDRVAIRKDFQNVLVENNGLPDFGLNINCREFLLSLSLDLGDHSQVTRLLKEIMLKNHAIKDWNVSKKLCLYFYNGISAYGNTYYFDLLWNFVEQQASNYFRNSKVLNSFLSEHVSFLLFENSENFNRILDSHMVYNAFSKFSLRDDNIYGVMSIATFLMHQYPSEALSAQAFKLMQFEACLINEFEDSENHYLQLSPELVQLKRALAELFAFLYSSTPNMRLSCDISDACRALELDLVTDGLSMENVVEKDFKRDLSALFTVNHSVAVTEFLETFKLGCSFNESTWNSVINMNFVYDVLEREKYFSISEFVQRIVDLNLGVNAEVDIVSDLIRLNSERTNIEILKFLIKDHIDLLSTEKVMSSLVDFSNVSENKYFLDLLVNNLEIVLSRNSNSSWLAKLFSKLNNSGHAEKISILMELNKQKLIFGLDLTNPNEEELLKVELMALLALGKSEEINQIFKYYFDGEEGNTLLLKSDKLLECLLNHYIAMGAYEDVVTKFGPLQERSSGIKQLIQFAQLMCGLSKTENHSKINNYADSNTVGLAILNERDVFLMRDIFQKNQLLISDKEQFFNFLIMCLSKASLLSGELHSSQINNRFESIIKLCKVMRLNEISVPSLINIIKLLALTNAKGLLNILVNKFVNGKKLSPFVNIYFLQVKIEGPQEASLLLNAFKSALLEVGDDVNAEMIAEYEAGLA</sequence>
<dbReference type="Pfam" id="PF08579">
    <property type="entry name" value="RPM2"/>
    <property type="match status" value="1"/>
</dbReference>
<reference evidence="1 2" key="1">
    <citation type="submission" date="2016-10" db="EMBL/GenBank/DDBJ databases">
        <authorList>
            <person name="de Groot N.N."/>
        </authorList>
    </citation>
    <scope>NUCLEOTIDE SEQUENCE [LARGE SCALE GENOMIC DNA]</scope>
    <source>
        <strain evidence="1 2">CBS 141442</strain>
    </source>
</reference>
<dbReference type="STRING" id="45354.A0A1L0DEP8"/>
<proteinExistence type="predicted"/>
<dbReference type="Proteomes" id="UP000182334">
    <property type="component" value="Chromosome IV"/>
</dbReference>
<evidence type="ECO:0000313" key="1">
    <source>
        <dbReference type="EMBL" id="SGZ54384.1"/>
    </source>
</evidence>
<organism evidence="1 2">
    <name type="scientific">Sungouiella intermedia</name>
    <dbReference type="NCBI Taxonomy" id="45354"/>
    <lineage>
        <taxon>Eukaryota</taxon>
        <taxon>Fungi</taxon>
        <taxon>Dikarya</taxon>
        <taxon>Ascomycota</taxon>
        <taxon>Saccharomycotina</taxon>
        <taxon>Pichiomycetes</taxon>
        <taxon>Metschnikowiaceae</taxon>
        <taxon>Sungouiella</taxon>
    </lineage>
</organism>
<dbReference type="InterPro" id="IPR013888">
    <property type="entry name" value="RNase_P_Rpm2_mt"/>
</dbReference>